<feature type="domain" description="D-isomer specific 2-hydroxyacid dehydrogenase NAD-binding" evidence="3">
    <location>
        <begin position="107"/>
        <end position="289"/>
    </location>
</feature>
<protein>
    <submittedName>
        <fullName evidence="4">D-isomer specific 2-hydroxyacid dehydrogenase NAD-binding protein</fullName>
    </submittedName>
</protein>
<dbReference type="RefSeq" id="WP_013506479.1">
    <property type="nucleotide sequence ID" value="NC_014836.1"/>
</dbReference>
<evidence type="ECO:0000259" key="3">
    <source>
        <dbReference type="Pfam" id="PF02826"/>
    </source>
</evidence>
<dbReference type="Proteomes" id="UP000002572">
    <property type="component" value="Chromosome"/>
</dbReference>
<dbReference type="STRING" id="653733.Selin_1872"/>
<dbReference type="InterPro" id="IPR058205">
    <property type="entry name" value="D-LDH-like"/>
</dbReference>
<dbReference type="SUPFAM" id="SSF52283">
    <property type="entry name" value="Formate/glycerate dehydrogenase catalytic domain-like"/>
    <property type="match status" value="1"/>
</dbReference>
<comment type="similarity">
    <text evidence="1">Belongs to the D-isomer specific 2-hydroxyacid dehydrogenase family.</text>
</comment>
<name>E6W1Q0_DESIS</name>
<keyword evidence="2" id="KW-0520">NAD</keyword>
<evidence type="ECO:0000256" key="2">
    <source>
        <dbReference type="ARBA" id="ARBA00023027"/>
    </source>
</evidence>
<dbReference type="PANTHER" id="PTHR43026">
    <property type="entry name" value="2-HYDROXYACID DEHYDROGENASE HOMOLOG 1-RELATED"/>
    <property type="match status" value="1"/>
</dbReference>
<dbReference type="PANTHER" id="PTHR43026:SF1">
    <property type="entry name" value="2-HYDROXYACID DEHYDROGENASE HOMOLOG 1-RELATED"/>
    <property type="match status" value="1"/>
</dbReference>
<dbReference type="InterPro" id="IPR036291">
    <property type="entry name" value="NAD(P)-bd_dom_sf"/>
</dbReference>
<dbReference type="GO" id="GO:0051287">
    <property type="term" value="F:NAD binding"/>
    <property type="evidence" value="ECO:0007669"/>
    <property type="project" value="InterPro"/>
</dbReference>
<dbReference type="SUPFAM" id="SSF51735">
    <property type="entry name" value="NAD(P)-binding Rossmann-fold domains"/>
    <property type="match status" value="1"/>
</dbReference>
<dbReference type="HOGENOM" id="CLU_768847_0_0_0"/>
<organism evidence="4 5">
    <name type="scientific">Desulfurispirillum indicum (strain ATCC BAA-1389 / DSM 22839 / S5)</name>
    <dbReference type="NCBI Taxonomy" id="653733"/>
    <lineage>
        <taxon>Bacteria</taxon>
        <taxon>Pseudomonadati</taxon>
        <taxon>Chrysiogenota</taxon>
        <taxon>Chrysiogenia</taxon>
        <taxon>Chrysiogenales</taxon>
        <taxon>Chrysiogenaceae</taxon>
        <taxon>Desulfurispirillum</taxon>
    </lineage>
</organism>
<dbReference type="AlphaFoldDB" id="E6W1Q0"/>
<accession>E6W1Q0</accession>
<evidence type="ECO:0000256" key="1">
    <source>
        <dbReference type="ARBA" id="ARBA00005854"/>
    </source>
</evidence>
<dbReference type="InterPro" id="IPR006140">
    <property type="entry name" value="D-isomer_DH_NAD-bd"/>
</dbReference>
<keyword evidence="5" id="KW-1185">Reference proteome</keyword>
<proteinExistence type="inferred from homology"/>
<dbReference type="GO" id="GO:0008720">
    <property type="term" value="F:D-lactate dehydrogenase (NAD+) activity"/>
    <property type="evidence" value="ECO:0007669"/>
    <property type="project" value="TreeGrafter"/>
</dbReference>
<dbReference type="OrthoDB" id="9783456at2"/>
<gene>
    <name evidence="4" type="ordered locus">Selin_1872</name>
</gene>
<dbReference type="InParanoid" id="E6W1Q0"/>
<evidence type="ECO:0000313" key="5">
    <source>
        <dbReference type="Proteomes" id="UP000002572"/>
    </source>
</evidence>
<dbReference type="eggNOG" id="COG1052">
    <property type="taxonomic scope" value="Bacteria"/>
</dbReference>
<dbReference type="Pfam" id="PF02826">
    <property type="entry name" value="2-Hacid_dh_C"/>
    <property type="match status" value="1"/>
</dbReference>
<dbReference type="Gene3D" id="3.40.50.720">
    <property type="entry name" value="NAD(P)-binding Rossmann-like Domain"/>
    <property type="match status" value="2"/>
</dbReference>
<dbReference type="EMBL" id="CP002432">
    <property type="protein sequence ID" value="ADU66599.1"/>
    <property type="molecule type" value="Genomic_DNA"/>
</dbReference>
<sequence length="327" mass="36632">MLDVFFYEAFEEEAEALRRFLPAGIRAGFTAHTIQEERHVHPPADIISIRTQSAIPGHWATALKGVLSRSTGFDHIQRYRWETGHSVHAGYLPLYCHRSVAEQAMLLWMALLRRLPQQMDQFNRFHRDGITGCEAAGRTLMVAGVGNIGYEVCRIGRGLDMEVIGVDIDERHRDVYYLGPDEAIGRADVIVCSMSLNHGNRHYFNSTRFQQAKRGAVFVNIARGELSPAIDLVEALDMGVLSGVALDVYEEEKELAVSLREGGSAASDSARWTMELAKRQNVILTPHNAFNTTESVQRKSRQSVEQVEHFLLHGAFLWPVPSQHGPG</sequence>
<evidence type="ECO:0000313" key="4">
    <source>
        <dbReference type="EMBL" id="ADU66599.1"/>
    </source>
</evidence>
<reference evidence="4 5" key="1">
    <citation type="submission" date="2010-12" db="EMBL/GenBank/DDBJ databases">
        <title>Complete sequence of Desulfurispirillum indicum S5.</title>
        <authorList>
            <consortium name="US DOE Joint Genome Institute"/>
            <person name="Lucas S."/>
            <person name="Copeland A."/>
            <person name="Lapidus A."/>
            <person name="Cheng J.-F."/>
            <person name="Goodwin L."/>
            <person name="Pitluck S."/>
            <person name="Chertkov O."/>
            <person name="Held B."/>
            <person name="Detter J.C."/>
            <person name="Han C."/>
            <person name="Tapia R."/>
            <person name="Land M."/>
            <person name="Hauser L."/>
            <person name="Kyrpides N."/>
            <person name="Ivanova N."/>
            <person name="Mikhailova N."/>
            <person name="Haggblom M."/>
            <person name="Rauschenbach I."/>
            <person name="Bini E."/>
            <person name="Woyke T."/>
        </authorList>
    </citation>
    <scope>NUCLEOTIDE SEQUENCE [LARGE SCALE GENOMIC DNA]</scope>
    <source>
        <strain evidence="5">ATCC BAA-1389 / DSM 22839 / S5</strain>
    </source>
</reference>
<dbReference type="KEGG" id="din:Selin_1872"/>